<dbReference type="PANTHER" id="PTHR46182">
    <property type="entry name" value="FI19480P1"/>
    <property type="match status" value="1"/>
</dbReference>
<dbReference type="Pfam" id="PF17963">
    <property type="entry name" value="Big_9"/>
    <property type="match status" value="2"/>
</dbReference>
<dbReference type="PANTHER" id="PTHR46182:SF2">
    <property type="entry name" value="FI19480P1"/>
    <property type="match status" value="1"/>
</dbReference>
<gene>
    <name evidence="2" type="ORF">dnl_23040</name>
</gene>
<proteinExistence type="predicted"/>
<dbReference type="RefSeq" id="WP_207691699.1">
    <property type="nucleotide sequence ID" value="NZ_CP061799.1"/>
</dbReference>
<feature type="chain" id="PRO_5038145639" evidence="1">
    <location>
        <begin position="26"/>
        <end position="842"/>
    </location>
</feature>
<keyword evidence="1" id="KW-0732">Signal</keyword>
<dbReference type="InterPro" id="IPR029865">
    <property type="entry name" value="KIAA0319-like"/>
</dbReference>
<feature type="signal peptide" evidence="1">
    <location>
        <begin position="1"/>
        <end position="25"/>
    </location>
</feature>
<dbReference type="InterPro" id="IPR013783">
    <property type="entry name" value="Ig-like_fold"/>
</dbReference>
<evidence type="ECO:0000313" key="2">
    <source>
        <dbReference type="EMBL" id="QTA80018.1"/>
    </source>
</evidence>
<organism evidence="2 3">
    <name type="scientific">Desulfonema limicola</name>
    <dbReference type="NCBI Taxonomy" id="45656"/>
    <lineage>
        <taxon>Bacteria</taxon>
        <taxon>Pseudomonadati</taxon>
        <taxon>Thermodesulfobacteriota</taxon>
        <taxon>Desulfobacteria</taxon>
        <taxon>Desulfobacterales</taxon>
        <taxon>Desulfococcaceae</taxon>
        <taxon>Desulfonema</taxon>
    </lineage>
</organism>
<dbReference type="GO" id="GO:0031410">
    <property type="term" value="C:cytoplasmic vesicle"/>
    <property type="evidence" value="ECO:0007669"/>
    <property type="project" value="TreeGrafter"/>
</dbReference>
<dbReference type="KEGG" id="dli:dnl_23040"/>
<evidence type="ECO:0000256" key="1">
    <source>
        <dbReference type="SAM" id="SignalP"/>
    </source>
</evidence>
<evidence type="ECO:0000313" key="3">
    <source>
        <dbReference type="Proteomes" id="UP000663720"/>
    </source>
</evidence>
<name>A0A975B727_9BACT</name>
<dbReference type="AlphaFoldDB" id="A0A975B727"/>
<accession>A0A975B727</accession>
<dbReference type="Gene3D" id="2.60.40.10">
    <property type="entry name" value="Immunoglobulins"/>
    <property type="match status" value="3"/>
</dbReference>
<dbReference type="Proteomes" id="UP000663720">
    <property type="component" value="Chromosome"/>
</dbReference>
<dbReference type="Gene3D" id="2.60.40.3440">
    <property type="match status" value="2"/>
</dbReference>
<dbReference type="NCBIfam" id="NF012211">
    <property type="entry name" value="tand_rpt_95"/>
    <property type="match status" value="2"/>
</dbReference>
<protein>
    <submittedName>
        <fullName evidence="2">REJ domain-containing protein</fullName>
    </submittedName>
</protein>
<dbReference type="GO" id="GO:0016020">
    <property type="term" value="C:membrane"/>
    <property type="evidence" value="ECO:0007669"/>
    <property type="project" value="TreeGrafter"/>
</dbReference>
<dbReference type="Pfam" id="PF22352">
    <property type="entry name" value="K319L-like_PKD"/>
    <property type="match status" value="3"/>
</dbReference>
<dbReference type="InterPro" id="IPR035986">
    <property type="entry name" value="PKD_dom_sf"/>
</dbReference>
<reference evidence="2" key="1">
    <citation type="journal article" date="2021" name="Microb. Physiol.">
        <title>Proteogenomic Insights into the Physiology of Marine, Sulfate-Reducing, Filamentous Desulfonema limicola and Desulfonema magnum.</title>
        <authorList>
            <person name="Schnaars V."/>
            <person name="Wohlbrand L."/>
            <person name="Scheve S."/>
            <person name="Hinrichs C."/>
            <person name="Reinhardt R."/>
            <person name="Rabus R."/>
        </authorList>
    </citation>
    <scope>NUCLEOTIDE SEQUENCE</scope>
    <source>
        <strain evidence="2">5ac10</strain>
    </source>
</reference>
<dbReference type="SUPFAM" id="SSF49299">
    <property type="entry name" value="PKD domain"/>
    <property type="match status" value="1"/>
</dbReference>
<dbReference type="EMBL" id="CP061799">
    <property type="protein sequence ID" value="QTA80018.1"/>
    <property type="molecule type" value="Genomic_DNA"/>
</dbReference>
<keyword evidence="3" id="KW-1185">Reference proteome</keyword>
<sequence length="842" mass="92549">MKIKSIIVFLSAAFLIFMAASISGAEEYGWSENSGWVNIEPSGYGGMIIESDHLEGYIWSEGIGWIKLGTYSGGGSHAYNNTTADNWGVNRKNDNTLEGFAWSENSGWINFNPEGSQVKVDPGNSSIQGFAWSEGAGWIHFKNYIPEDPVIPDEPYIPYEPYIPQQPQNNPPVILSDNKPVSEITIDSSEDGFPKSFSLILTGNDPDGDNLTWLIPEHAVHGTAVINKQDDLVIINYNPDKDYNGKDTFKLELNDGEFSSFLTVNVNVLAVNDLPVIIFEENAVSRLDIEMDEDGDPHQFSLTLSAADIDGDVLKWSILKQPSYGTALIPETENLKKNISYMPETDYNGQDMFEIQVSDGIDAAILTLNINIRPVNDKTVITGISRKMIAVPENTALLLSLSDLNISDTDNDLNELALFVKQGEHYTLTGNTLTPDKDFTGWLKVPVYINDSTEDSEIYLLDVIVSNDADADGMADIWEAENGLDPLNNDAQDDNDRDGFTNLEEYLCSTLPFDLDSRPDFLFADAGAERSAIPGETVRLNAGNSISYRGYIAKYLWEQISGTEVTLSDINAVRPVFTVPETIEQQALEFQLTVTSPCSIIRTDTCIINIIKTGIPPTADAGEDQLVIPDTLENSIITLDGSRSSDPDSEIVEYTWNQVDGLPINLSDINSIMPTFTLPGNMQGRSESLAFNLTVTDDQGLKSSDTCIVNISESNMPPEVVITPFESPVAERSVVVLNASNSKDPDSEIVMYLWRQKSGVPVILFDSMTAALTFATPPVEHEITLVFELTIWDEAGLRGQSQVSVSIEDNEIVSSIPEPDYNDDGGSGGCFFNTIFFLKQGS</sequence>